<evidence type="ECO:0000313" key="3">
    <source>
        <dbReference type="Proteomes" id="UP000078541"/>
    </source>
</evidence>
<dbReference type="Proteomes" id="UP000078541">
    <property type="component" value="Unassembled WGS sequence"/>
</dbReference>
<reference evidence="2 3" key="1">
    <citation type="submission" date="2016-03" db="EMBL/GenBank/DDBJ databases">
        <title>Trachymyrmex septentrionalis WGS genome.</title>
        <authorList>
            <person name="Nygaard S."/>
            <person name="Hu H."/>
            <person name="Boomsma J."/>
            <person name="Zhang G."/>
        </authorList>
    </citation>
    <scope>NUCLEOTIDE SEQUENCE [LARGE SCALE GENOMIC DNA]</scope>
    <source>
        <strain evidence="2">Tsep2-gDNA-1</strain>
        <tissue evidence="2">Whole body</tissue>
    </source>
</reference>
<feature type="non-terminal residue" evidence="2">
    <location>
        <position position="1"/>
    </location>
</feature>
<evidence type="ECO:0000313" key="2">
    <source>
        <dbReference type="EMBL" id="KYN38938.1"/>
    </source>
</evidence>
<organism evidence="2 3">
    <name type="scientific">Trachymyrmex septentrionalis</name>
    <dbReference type="NCBI Taxonomy" id="34720"/>
    <lineage>
        <taxon>Eukaryota</taxon>
        <taxon>Metazoa</taxon>
        <taxon>Ecdysozoa</taxon>
        <taxon>Arthropoda</taxon>
        <taxon>Hexapoda</taxon>
        <taxon>Insecta</taxon>
        <taxon>Pterygota</taxon>
        <taxon>Neoptera</taxon>
        <taxon>Endopterygota</taxon>
        <taxon>Hymenoptera</taxon>
        <taxon>Apocrita</taxon>
        <taxon>Aculeata</taxon>
        <taxon>Formicoidea</taxon>
        <taxon>Formicidae</taxon>
        <taxon>Myrmicinae</taxon>
        <taxon>Trachymyrmex</taxon>
    </lineage>
</organism>
<keyword evidence="3" id="KW-1185">Reference proteome</keyword>
<name>A0A151JXF3_9HYME</name>
<protein>
    <submittedName>
        <fullName evidence="2">Uncharacterized protein</fullName>
    </submittedName>
</protein>
<sequence length="124" mass="14807">NGRKQKLKERLKEHIQEIEEDETEKNLDEEEADDINKIEEEGSDSDDKLSIEKRLNFEDLNFLLQWNKLQKIGKRFLKGSAKRLVTYKRGIQLLREFKTERDLNSALIHKKLTKRKRQANKTGR</sequence>
<gene>
    <name evidence="2" type="ORF">ALC56_06673</name>
</gene>
<dbReference type="AlphaFoldDB" id="A0A151JXF3"/>
<accession>A0A151JXF3</accession>
<dbReference type="STRING" id="34720.A0A151JXF3"/>
<dbReference type="EMBL" id="KQ981631">
    <property type="protein sequence ID" value="KYN38938.1"/>
    <property type="molecule type" value="Genomic_DNA"/>
</dbReference>
<feature type="compositionally biased region" description="Basic and acidic residues" evidence="1">
    <location>
        <begin position="34"/>
        <end position="46"/>
    </location>
</feature>
<proteinExistence type="predicted"/>
<feature type="compositionally biased region" description="Acidic residues" evidence="1">
    <location>
        <begin position="18"/>
        <end position="33"/>
    </location>
</feature>
<feature type="region of interest" description="Disordered" evidence="1">
    <location>
        <begin position="18"/>
        <end position="46"/>
    </location>
</feature>
<evidence type="ECO:0000256" key="1">
    <source>
        <dbReference type="SAM" id="MobiDB-lite"/>
    </source>
</evidence>